<feature type="non-terminal residue" evidence="1">
    <location>
        <position position="1"/>
    </location>
</feature>
<evidence type="ECO:0000313" key="1">
    <source>
        <dbReference type="EMBL" id="RDX71100.1"/>
    </source>
</evidence>
<name>A0A371EYG3_MUCPR</name>
<dbReference type="Proteomes" id="UP000257109">
    <property type="component" value="Unassembled WGS sequence"/>
</dbReference>
<dbReference type="EMBL" id="QJKJ01011464">
    <property type="protein sequence ID" value="RDX71100.1"/>
    <property type="molecule type" value="Genomic_DNA"/>
</dbReference>
<dbReference type="Pfam" id="PF14476">
    <property type="entry name" value="Chloroplast_duf"/>
    <property type="match status" value="1"/>
</dbReference>
<reference evidence="1" key="1">
    <citation type="submission" date="2018-05" db="EMBL/GenBank/DDBJ databases">
        <title>Draft genome of Mucuna pruriens seed.</title>
        <authorList>
            <person name="Nnadi N.E."/>
            <person name="Vos R."/>
            <person name="Hasami M.H."/>
            <person name="Devisetty U.K."/>
            <person name="Aguiy J.C."/>
        </authorList>
    </citation>
    <scope>NUCLEOTIDE SEQUENCE [LARGE SCALE GENOMIC DNA]</scope>
    <source>
        <strain evidence="1">JCA_2017</strain>
    </source>
</reference>
<dbReference type="AlphaFoldDB" id="A0A371EYG3"/>
<accession>A0A371EYG3</accession>
<dbReference type="STRING" id="157652.A0A371EYG3"/>
<evidence type="ECO:0000313" key="2">
    <source>
        <dbReference type="Proteomes" id="UP000257109"/>
    </source>
</evidence>
<protein>
    <submittedName>
        <fullName evidence="1">F-box protein</fullName>
    </submittedName>
</protein>
<dbReference type="PANTHER" id="PTHR33358">
    <property type="entry name" value="F-BOX PROTEIN WITH A DOMAIN PROTEIN"/>
    <property type="match status" value="1"/>
</dbReference>
<keyword evidence="2" id="KW-1185">Reference proteome</keyword>
<dbReference type="OrthoDB" id="1897643at2759"/>
<dbReference type="InterPro" id="IPR027949">
    <property type="entry name" value="Chloroplast_duf"/>
</dbReference>
<proteinExistence type="predicted"/>
<organism evidence="1 2">
    <name type="scientific">Mucuna pruriens</name>
    <name type="common">Velvet bean</name>
    <name type="synonym">Dolichos pruriens</name>
    <dbReference type="NCBI Taxonomy" id="157652"/>
    <lineage>
        <taxon>Eukaryota</taxon>
        <taxon>Viridiplantae</taxon>
        <taxon>Streptophyta</taxon>
        <taxon>Embryophyta</taxon>
        <taxon>Tracheophyta</taxon>
        <taxon>Spermatophyta</taxon>
        <taxon>Magnoliopsida</taxon>
        <taxon>eudicotyledons</taxon>
        <taxon>Gunneridae</taxon>
        <taxon>Pentapetalae</taxon>
        <taxon>rosids</taxon>
        <taxon>fabids</taxon>
        <taxon>Fabales</taxon>
        <taxon>Fabaceae</taxon>
        <taxon>Papilionoideae</taxon>
        <taxon>50 kb inversion clade</taxon>
        <taxon>NPAAA clade</taxon>
        <taxon>indigoferoid/millettioid clade</taxon>
        <taxon>Phaseoleae</taxon>
        <taxon>Mucuna</taxon>
    </lineage>
</organism>
<sequence length="419" mass="45817">MASIQISSLLSNSFCSSSSRIKSSIHVPKNIPIPFSITPKPKPSRKLFEELNGFTHTIPILQENSCNNNNTTTSKATIKLYAILEAVADRVEMHHNIGEQRDNWNTLLLNSINMLTLTATAMAGVAATIGAGGAPLLALKLSSTLLFSASTGMLVVMNKIQPSQLAEEQRNATRLFKQLQSHIETTIAIGNPTEEDIKDAMDKVLALDKAYPLPLLGAMLEKFPKKFEPAVWWPSKGNKSSKYDETKQGKNNGWSEGLEMELRDVLEVVKRKDMEDYERLGNLVLKINKSLAIAGPLLTGIAAVGSACISQGQGSSWPAIVAVMGGALATAVNSFEHGGQVGMVSEMYRNCGGFFQLLENSIQETMDEDEEQRENGELFEMKLALKLGRSLSQLRDLARKSAYSQAEGTMNDEFASKLF</sequence>
<dbReference type="PANTHER" id="PTHR33358:SF12">
    <property type="entry name" value="F-BOX PROTEIN WITH A DOMAIN PROTEIN"/>
    <property type="match status" value="1"/>
</dbReference>
<gene>
    <name evidence="1" type="ORF">CR513_49590</name>
</gene>
<comment type="caution">
    <text evidence="1">The sequence shown here is derived from an EMBL/GenBank/DDBJ whole genome shotgun (WGS) entry which is preliminary data.</text>
</comment>